<sequence>MIRLPAVAGMFYPKTIEAIEEQISRFDVGDATPQPALGVVAPHAGYQYSGLVAAKVYSRIAPQGPVILIGPNHKSGMFTGAPLVAIMAEGVWEMPGGDVEVDAALASLIMEETDLPANDPKAHENEHSLETQIPLLTHYCGEVKIVPIIMARIPDSALASLAEGIYRAIKRSGASATLVASSDFSHHVTAKTAERLDLMAIERIEALDASGLLEVVRGENISMCGVQPTAVVLDVCKRLGATSAELIEYKTSGDTTGDYRSVVGYGGLIIR</sequence>
<name>A0A3B1CMR5_9ZZZZ</name>
<evidence type="ECO:0000313" key="2">
    <source>
        <dbReference type="EMBL" id="VAX26003.1"/>
    </source>
</evidence>
<dbReference type="Pfam" id="PF01875">
    <property type="entry name" value="Memo"/>
    <property type="match status" value="1"/>
</dbReference>
<dbReference type="PANTHER" id="PTHR11060">
    <property type="entry name" value="PROTEIN MEMO1"/>
    <property type="match status" value="1"/>
</dbReference>
<dbReference type="Gene3D" id="3.40.830.10">
    <property type="entry name" value="LigB-like"/>
    <property type="match status" value="1"/>
</dbReference>
<dbReference type="GO" id="GO:0051213">
    <property type="term" value="F:dioxygenase activity"/>
    <property type="evidence" value="ECO:0007669"/>
    <property type="project" value="UniProtKB-KW"/>
</dbReference>
<organism evidence="2">
    <name type="scientific">hydrothermal vent metagenome</name>
    <dbReference type="NCBI Taxonomy" id="652676"/>
    <lineage>
        <taxon>unclassified sequences</taxon>
        <taxon>metagenomes</taxon>
        <taxon>ecological metagenomes</taxon>
    </lineage>
</organism>
<gene>
    <name evidence="2" type="ORF">MNBD_NITROSPINAE04-1556</name>
</gene>
<dbReference type="NCBIfam" id="TIGR04336">
    <property type="entry name" value="AmmeMemoSam_B"/>
    <property type="match status" value="1"/>
</dbReference>
<dbReference type="HAMAP" id="MF_00055">
    <property type="entry name" value="MEMO1"/>
    <property type="match status" value="1"/>
</dbReference>
<reference evidence="2" key="1">
    <citation type="submission" date="2018-06" db="EMBL/GenBank/DDBJ databases">
        <authorList>
            <person name="Zhirakovskaya E."/>
        </authorList>
    </citation>
    <scope>NUCLEOTIDE SEQUENCE</scope>
</reference>
<dbReference type="EMBL" id="UOGA01000321">
    <property type="protein sequence ID" value="VAX26003.1"/>
    <property type="molecule type" value="Genomic_DNA"/>
</dbReference>
<comment type="similarity">
    <text evidence="1">Belongs to the MEMO1 family.</text>
</comment>
<keyword evidence="2" id="KW-0223">Dioxygenase</keyword>
<dbReference type="PANTHER" id="PTHR11060:SF0">
    <property type="entry name" value="PROTEIN MEMO1"/>
    <property type="match status" value="1"/>
</dbReference>
<keyword evidence="2" id="KW-0560">Oxidoreductase</keyword>
<dbReference type="CDD" id="cd07361">
    <property type="entry name" value="MEMO_like"/>
    <property type="match status" value="1"/>
</dbReference>
<dbReference type="AlphaFoldDB" id="A0A3B1CMR5"/>
<protein>
    <submittedName>
        <fullName evidence="2">Candidate gene for the hypothesized phosphomevalonate decarboxylase COG1355, Predicted dioxygenase</fullName>
    </submittedName>
</protein>
<evidence type="ECO:0000256" key="1">
    <source>
        <dbReference type="ARBA" id="ARBA00006315"/>
    </source>
</evidence>
<proteinExistence type="inferred from homology"/>
<dbReference type="InterPro" id="IPR002737">
    <property type="entry name" value="MEMO1_fam"/>
</dbReference>
<accession>A0A3B1CMR5</accession>